<evidence type="ECO:0000256" key="1">
    <source>
        <dbReference type="SAM" id="MobiDB-lite"/>
    </source>
</evidence>
<dbReference type="Proteomes" id="UP001140502">
    <property type="component" value="Unassembled WGS sequence"/>
</dbReference>
<evidence type="ECO:0000259" key="2">
    <source>
        <dbReference type="PROSITE" id="PS50181"/>
    </source>
</evidence>
<comment type="caution">
    <text evidence="3">The sequence shown here is derived from an EMBL/GenBank/DDBJ whole genome shotgun (WGS) entry which is preliminary data.</text>
</comment>
<keyword evidence="4" id="KW-1185">Reference proteome</keyword>
<sequence>MTLRRSARIRHQETQGPPEPQQSRPVVPVKRKAPSAKAEGSAKRNKSALQLTKPKAESRESNVSTQLNSNHDALSSLPPEILSMILQNPKINNRQTLVRLSQTCKKLYSIAMPYLYQRVVVAAMFHAHIPKFIRTLEPLLTIAQKKQLKKEGKYKGQQERFSSRLDENAKPFCADYVRKIVVGVCDPGKKHEYITSRYLEEVLQNLNNLEIIETSALTA</sequence>
<accession>A0A9W8WK65</accession>
<name>A0A9W8WK65_9HYPO</name>
<dbReference type="AlphaFoldDB" id="A0A9W8WK65"/>
<dbReference type="InterPro" id="IPR036047">
    <property type="entry name" value="F-box-like_dom_sf"/>
</dbReference>
<dbReference type="PROSITE" id="PS50181">
    <property type="entry name" value="FBOX"/>
    <property type="match status" value="1"/>
</dbReference>
<dbReference type="Pfam" id="PF12937">
    <property type="entry name" value="F-box-like"/>
    <property type="match status" value="1"/>
</dbReference>
<evidence type="ECO:0000313" key="4">
    <source>
        <dbReference type="Proteomes" id="UP001140502"/>
    </source>
</evidence>
<dbReference type="OrthoDB" id="5103872at2759"/>
<dbReference type="CDD" id="cd09917">
    <property type="entry name" value="F-box_SF"/>
    <property type="match status" value="1"/>
</dbReference>
<dbReference type="EMBL" id="JAPEUR010000021">
    <property type="protein sequence ID" value="KAJ4327625.1"/>
    <property type="molecule type" value="Genomic_DNA"/>
</dbReference>
<dbReference type="InterPro" id="IPR001810">
    <property type="entry name" value="F-box_dom"/>
</dbReference>
<dbReference type="SUPFAM" id="SSF81383">
    <property type="entry name" value="F-box domain"/>
    <property type="match status" value="1"/>
</dbReference>
<evidence type="ECO:0000313" key="3">
    <source>
        <dbReference type="EMBL" id="KAJ4327625.1"/>
    </source>
</evidence>
<proteinExistence type="predicted"/>
<protein>
    <recommendedName>
        <fullName evidence="2">F-box domain-containing protein</fullName>
    </recommendedName>
</protein>
<feature type="compositionally biased region" description="Polar residues" evidence="1">
    <location>
        <begin position="61"/>
        <end position="73"/>
    </location>
</feature>
<gene>
    <name evidence="3" type="ORF">N0V84_001874</name>
</gene>
<dbReference type="Gene3D" id="1.20.1280.50">
    <property type="match status" value="1"/>
</dbReference>
<reference evidence="3" key="1">
    <citation type="submission" date="2022-10" db="EMBL/GenBank/DDBJ databases">
        <title>Tapping the CABI collections for fungal endophytes: first genome assemblies for Collariella, Neodidymelliopsis, Ascochyta clinopodiicola, Didymella pomorum, Didymosphaeria variabile, Neocosmospora piperis and Neocucurbitaria cava.</title>
        <authorList>
            <person name="Hill R."/>
        </authorList>
    </citation>
    <scope>NUCLEOTIDE SEQUENCE</scope>
    <source>
        <strain evidence="3">IMI 366586</strain>
    </source>
</reference>
<feature type="domain" description="F-box" evidence="2">
    <location>
        <begin position="71"/>
        <end position="119"/>
    </location>
</feature>
<organism evidence="3 4">
    <name type="scientific">Fusarium piperis</name>
    <dbReference type="NCBI Taxonomy" id="1435070"/>
    <lineage>
        <taxon>Eukaryota</taxon>
        <taxon>Fungi</taxon>
        <taxon>Dikarya</taxon>
        <taxon>Ascomycota</taxon>
        <taxon>Pezizomycotina</taxon>
        <taxon>Sordariomycetes</taxon>
        <taxon>Hypocreomycetidae</taxon>
        <taxon>Hypocreales</taxon>
        <taxon>Nectriaceae</taxon>
        <taxon>Fusarium</taxon>
        <taxon>Fusarium solani species complex</taxon>
    </lineage>
</organism>
<feature type="region of interest" description="Disordered" evidence="1">
    <location>
        <begin position="1"/>
        <end position="75"/>
    </location>
</feature>